<accession>A0ACC5T5K8</accession>
<evidence type="ECO:0000313" key="2">
    <source>
        <dbReference type="Proteomes" id="UP000823773"/>
    </source>
</evidence>
<proteinExistence type="predicted"/>
<organism evidence="1 2">
    <name type="scientific">Ensifer adhaerens</name>
    <name type="common">Sinorhizobium morelense</name>
    <dbReference type="NCBI Taxonomy" id="106592"/>
    <lineage>
        <taxon>Bacteria</taxon>
        <taxon>Pseudomonadati</taxon>
        <taxon>Pseudomonadota</taxon>
        <taxon>Alphaproteobacteria</taxon>
        <taxon>Hyphomicrobiales</taxon>
        <taxon>Rhizobiaceae</taxon>
        <taxon>Sinorhizobium/Ensifer group</taxon>
        <taxon>Ensifer</taxon>
    </lineage>
</organism>
<dbReference type="Proteomes" id="UP000823773">
    <property type="component" value="Unassembled WGS sequence"/>
</dbReference>
<protein>
    <submittedName>
        <fullName evidence="1">Uncharacterized protein</fullName>
    </submittedName>
</protein>
<gene>
    <name evidence="1" type="ORF">J2Z19_005907</name>
</gene>
<name>A0ACC5T5K8_ENSAD</name>
<dbReference type="EMBL" id="JAGGJR010000015">
    <property type="protein sequence ID" value="MBP1876158.1"/>
    <property type="molecule type" value="Genomic_DNA"/>
</dbReference>
<evidence type="ECO:0000313" key="1">
    <source>
        <dbReference type="EMBL" id="MBP1876158.1"/>
    </source>
</evidence>
<sequence>MFIDPAARGDRIDGNLSNGASLSAMIKDKAGTSAGLAGYPPDKRAQKLLRGSRIESGLRKFESMHGAPQRPSRILKDVLRCQVFGGVGGAGC</sequence>
<keyword evidence="2" id="KW-1185">Reference proteome</keyword>
<comment type="caution">
    <text evidence="1">The sequence shown here is derived from an EMBL/GenBank/DDBJ whole genome shotgun (WGS) entry which is preliminary data.</text>
</comment>
<reference evidence="1" key="1">
    <citation type="submission" date="2021-03" db="EMBL/GenBank/DDBJ databases">
        <title>Genomic Encyclopedia of Type Strains, Phase IV (KMG-IV): sequencing the most valuable type-strain genomes for metagenomic binning, comparative biology and taxonomic classification.</title>
        <authorList>
            <person name="Goeker M."/>
        </authorList>
    </citation>
    <scope>NUCLEOTIDE SEQUENCE</scope>
    <source>
        <strain evidence="1">DSM 18131</strain>
    </source>
</reference>